<dbReference type="Pfam" id="PF09793">
    <property type="entry name" value="AD"/>
    <property type="match status" value="1"/>
</dbReference>
<keyword evidence="1" id="KW-0472">Membrane</keyword>
<dbReference type="EMBL" id="KI635723">
    <property type="protein sequence ID" value="ETB63396.1"/>
    <property type="molecule type" value="Genomic_DNA"/>
</dbReference>
<sequence>MVKNNIDPSLYFGHIIATKTTSGDIFEGELYCYDTCLNFIILKDDNKNGTANFYIIRMHTIVDIETKQKLKTLYEVLPKIDKAIVEKIERKSIENFEKKKSRIGIRVTHEAQELFDFIWKTHPDCTWNNRDILVLNGEVRIKHPYGPDNCTAKNEKLRERFITVVIINKSNIKWFVYIHTCIHTYIHTYIQFNIYFLLHFCFTILYFWTYFRYQDFAKRKLWLIKNDKEN</sequence>
<dbReference type="OrthoDB" id="1057137at2759"/>
<dbReference type="AlphaFoldDB" id="V7PV00"/>
<proteinExistence type="predicted"/>
<organism evidence="3 4">
    <name type="scientific">Plasmodium yoelii 17X</name>
    <dbReference type="NCBI Taxonomy" id="1323249"/>
    <lineage>
        <taxon>Eukaryota</taxon>
        <taxon>Sar</taxon>
        <taxon>Alveolata</taxon>
        <taxon>Apicomplexa</taxon>
        <taxon>Aconoidasida</taxon>
        <taxon>Haemosporida</taxon>
        <taxon>Plasmodiidae</taxon>
        <taxon>Plasmodium</taxon>
        <taxon>Plasmodium (Vinckeia)</taxon>
    </lineage>
</organism>
<accession>V7PV00</accession>
<protein>
    <recommendedName>
        <fullName evidence="2">AD domain-containing protein</fullName>
    </recommendedName>
</protein>
<feature type="transmembrane region" description="Helical" evidence="1">
    <location>
        <begin position="192"/>
        <end position="211"/>
    </location>
</feature>
<evidence type="ECO:0000259" key="2">
    <source>
        <dbReference type="PROSITE" id="PS52001"/>
    </source>
</evidence>
<dbReference type="SMART" id="SM00995">
    <property type="entry name" value="AD"/>
    <property type="match status" value="1"/>
</dbReference>
<evidence type="ECO:0000313" key="4">
    <source>
        <dbReference type="Proteomes" id="UP000018538"/>
    </source>
</evidence>
<dbReference type="Proteomes" id="UP000018538">
    <property type="component" value="Unassembled WGS sequence"/>
</dbReference>
<dbReference type="InterPro" id="IPR039683">
    <property type="entry name" value="Lsm12-like"/>
</dbReference>
<keyword evidence="1" id="KW-0812">Transmembrane</keyword>
<dbReference type="PROSITE" id="PS52001">
    <property type="entry name" value="AD"/>
    <property type="match status" value="1"/>
</dbReference>
<gene>
    <name evidence="3" type="ORF">YYC_00189</name>
</gene>
<feature type="domain" description="AD" evidence="2">
    <location>
        <begin position="78"/>
        <end position="173"/>
    </location>
</feature>
<keyword evidence="1" id="KW-1133">Transmembrane helix</keyword>
<dbReference type="InterPro" id="IPR019181">
    <property type="entry name" value="LSM12_ABD"/>
</dbReference>
<reference evidence="3 4" key="1">
    <citation type="submission" date="2013-11" db="EMBL/GenBank/DDBJ databases">
        <title>The Genome Sequence of Plasmodium yoelii 17X.</title>
        <authorList>
            <consortium name="The Broad Institute Genomics Platform"/>
            <consortium name="The Broad Institute Genome Sequencing Center for Infectious Disease"/>
            <person name="Neafsey D."/>
            <person name="Adams J."/>
            <person name="Walker B."/>
            <person name="Young S.K."/>
            <person name="Zeng Q."/>
            <person name="Gargeya S."/>
            <person name="Fitzgerald M."/>
            <person name="Haas B."/>
            <person name="Abouelleil A."/>
            <person name="Alvarado L."/>
            <person name="Chapman S.B."/>
            <person name="Gainer-Dewar J."/>
            <person name="Goldberg J."/>
            <person name="Griggs A."/>
            <person name="Gujja S."/>
            <person name="Hansen M."/>
            <person name="Howarth C."/>
            <person name="Imamovic A."/>
            <person name="Ireland A."/>
            <person name="Larimer J."/>
            <person name="McCowan C."/>
            <person name="Murphy C."/>
            <person name="Pearson M."/>
            <person name="Poon T.W."/>
            <person name="Priest M."/>
            <person name="Roberts A."/>
            <person name="Saif S."/>
            <person name="Shea T."/>
            <person name="Sykes S."/>
            <person name="Wortman J."/>
            <person name="Nusbaum C."/>
            <person name="Birren B."/>
        </authorList>
    </citation>
    <scope>NUCLEOTIDE SEQUENCE [LARGE SCALE GENOMIC DNA]</scope>
    <source>
        <strain evidence="3 4">17X</strain>
    </source>
</reference>
<evidence type="ECO:0000256" key="1">
    <source>
        <dbReference type="SAM" id="Phobius"/>
    </source>
</evidence>
<dbReference type="PANTHER" id="PTHR13542">
    <property type="entry name" value="LSM12 HOMOLOG"/>
    <property type="match status" value="1"/>
</dbReference>
<dbReference type="InterPro" id="IPR047574">
    <property type="entry name" value="AD"/>
</dbReference>
<evidence type="ECO:0000313" key="3">
    <source>
        <dbReference type="EMBL" id="ETB63396.1"/>
    </source>
</evidence>
<keyword evidence="4" id="KW-1185">Reference proteome</keyword>
<name>V7PV00_PLAYE</name>